<evidence type="ECO:0000256" key="8">
    <source>
        <dbReference type="ARBA" id="ARBA00023012"/>
    </source>
</evidence>
<dbReference type="SUPFAM" id="SSF55874">
    <property type="entry name" value="ATPase domain of HSP90 chaperone/DNA topoisomerase II/histidine kinase"/>
    <property type="match status" value="1"/>
</dbReference>
<keyword evidence="8" id="KW-0902">Two-component regulatory system</keyword>
<evidence type="ECO:0000256" key="1">
    <source>
        <dbReference type="ARBA" id="ARBA00000085"/>
    </source>
</evidence>
<dbReference type="InterPro" id="IPR003594">
    <property type="entry name" value="HATPase_dom"/>
</dbReference>
<dbReference type="PANTHER" id="PTHR24421:SF10">
    <property type="entry name" value="NITRATE_NITRITE SENSOR PROTEIN NARQ"/>
    <property type="match status" value="1"/>
</dbReference>
<keyword evidence="7" id="KW-0067">ATP-binding</keyword>
<dbReference type="Pfam" id="PF02518">
    <property type="entry name" value="HATPase_c"/>
    <property type="match status" value="1"/>
</dbReference>
<dbReference type="Gene3D" id="3.30.565.10">
    <property type="entry name" value="Histidine kinase-like ATPase, C-terminal domain"/>
    <property type="match status" value="1"/>
</dbReference>
<dbReference type="EC" id="2.7.13.3" evidence="2"/>
<keyword evidence="13" id="KW-1185">Reference proteome</keyword>
<dbReference type="Gene3D" id="1.20.5.1930">
    <property type="match status" value="1"/>
</dbReference>
<dbReference type="PANTHER" id="PTHR24421">
    <property type="entry name" value="NITRATE/NITRITE SENSOR PROTEIN NARX-RELATED"/>
    <property type="match status" value="1"/>
</dbReference>
<keyword evidence="6" id="KW-0418">Kinase</keyword>
<evidence type="ECO:0000259" key="11">
    <source>
        <dbReference type="Pfam" id="PF07730"/>
    </source>
</evidence>
<feature type="transmembrane region" description="Helical" evidence="9">
    <location>
        <begin position="143"/>
        <end position="161"/>
    </location>
</feature>
<evidence type="ECO:0000256" key="5">
    <source>
        <dbReference type="ARBA" id="ARBA00022741"/>
    </source>
</evidence>
<keyword evidence="3" id="KW-0597">Phosphoprotein</keyword>
<dbReference type="CDD" id="cd16917">
    <property type="entry name" value="HATPase_UhpB-NarQ-NarX-like"/>
    <property type="match status" value="1"/>
</dbReference>
<evidence type="ECO:0000256" key="9">
    <source>
        <dbReference type="SAM" id="Phobius"/>
    </source>
</evidence>
<feature type="transmembrane region" description="Helical" evidence="9">
    <location>
        <begin position="12"/>
        <end position="32"/>
    </location>
</feature>
<dbReference type="InterPro" id="IPR050482">
    <property type="entry name" value="Sensor_HK_TwoCompSys"/>
</dbReference>
<sequence length="418" mass="43350">MAVLPRFAQLRRVAPSAWMILAWVAATGYALWLSRSAYLVTPVGPPALRGPEGGVPLGAGSGPGFRAIGPGTELPILVGATVATVAGSVLLRRLPLVALGFLLAGAVAASLVFRTPLTVLLEYVPADIALWCFADRGPRRTSAVALAMAAATWAGYVVALRMLADAGMVGVLLRAGPSNDYFSLAAVVALSGLVFWLAGVSGRQARAHAVSQAAAASAAERLRLSRDLHDSVAHDIGIIAVLAGAGARVLDTRPEAAREALAGIETTSRETLTGLQHMLRTLRQDGARADPGLLDVERLAARASGAGVRVELTWSGERRTLPPEIDRSAYRIIQEAVTNVVRHSGTNACHVAVGFEPGALAIEIVDEGRPPAADASAPSSQGGFGLLGMRERVTMLSGQFSAGPRPEGGFRVAARLPA</sequence>
<feature type="transmembrane region" description="Helical" evidence="9">
    <location>
        <begin position="94"/>
        <end position="113"/>
    </location>
</feature>
<name>A0ABN2S7H3_9ACTN</name>
<keyword evidence="9" id="KW-1133">Transmembrane helix</keyword>
<keyword evidence="5" id="KW-0547">Nucleotide-binding</keyword>
<feature type="domain" description="Signal transduction histidine kinase subgroup 3 dimerisation and phosphoacceptor" evidence="11">
    <location>
        <begin position="220"/>
        <end position="285"/>
    </location>
</feature>
<dbReference type="Pfam" id="PF07730">
    <property type="entry name" value="HisKA_3"/>
    <property type="match status" value="1"/>
</dbReference>
<feature type="transmembrane region" description="Helical" evidence="9">
    <location>
        <begin position="181"/>
        <end position="198"/>
    </location>
</feature>
<dbReference type="EMBL" id="BAAAQM010000029">
    <property type="protein sequence ID" value="GAA1981841.1"/>
    <property type="molecule type" value="Genomic_DNA"/>
</dbReference>
<evidence type="ECO:0000256" key="7">
    <source>
        <dbReference type="ARBA" id="ARBA00022840"/>
    </source>
</evidence>
<evidence type="ECO:0000256" key="6">
    <source>
        <dbReference type="ARBA" id="ARBA00022777"/>
    </source>
</evidence>
<evidence type="ECO:0000313" key="12">
    <source>
        <dbReference type="EMBL" id="GAA1981841.1"/>
    </source>
</evidence>
<dbReference type="Proteomes" id="UP001499854">
    <property type="component" value="Unassembled WGS sequence"/>
</dbReference>
<keyword evidence="9" id="KW-0472">Membrane</keyword>
<evidence type="ECO:0000259" key="10">
    <source>
        <dbReference type="Pfam" id="PF02518"/>
    </source>
</evidence>
<gene>
    <name evidence="12" type="ORF">GCM10009838_48960</name>
</gene>
<evidence type="ECO:0000256" key="2">
    <source>
        <dbReference type="ARBA" id="ARBA00012438"/>
    </source>
</evidence>
<accession>A0ABN2S7H3</accession>
<reference evidence="12 13" key="1">
    <citation type="journal article" date="2019" name="Int. J. Syst. Evol. Microbiol.">
        <title>The Global Catalogue of Microorganisms (GCM) 10K type strain sequencing project: providing services to taxonomists for standard genome sequencing and annotation.</title>
        <authorList>
            <consortium name="The Broad Institute Genomics Platform"/>
            <consortium name="The Broad Institute Genome Sequencing Center for Infectious Disease"/>
            <person name="Wu L."/>
            <person name="Ma J."/>
        </authorList>
    </citation>
    <scope>NUCLEOTIDE SEQUENCE [LARGE SCALE GENOMIC DNA]</scope>
    <source>
        <strain evidence="12 13">JCM 16013</strain>
    </source>
</reference>
<dbReference type="RefSeq" id="WP_344659438.1">
    <property type="nucleotide sequence ID" value="NZ_BAAAQM010000029.1"/>
</dbReference>
<keyword evidence="9" id="KW-0812">Transmembrane</keyword>
<evidence type="ECO:0000256" key="3">
    <source>
        <dbReference type="ARBA" id="ARBA00022553"/>
    </source>
</evidence>
<comment type="catalytic activity">
    <reaction evidence="1">
        <text>ATP + protein L-histidine = ADP + protein N-phospho-L-histidine.</text>
        <dbReference type="EC" id="2.7.13.3"/>
    </reaction>
</comment>
<organism evidence="12 13">
    <name type="scientific">Catenulispora subtropica</name>
    <dbReference type="NCBI Taxonomy" id="450798"/>
    <lineage>
        <taxon>Bacteria</taxon>
        <taxon>Bacillati</taxon>
        <taxon>Actinomycetota</taxon>
        <taxon>Actinomycetes</taxon>
        <taxon>Catenulisporales</taxon>
        <taxon>Catenulisporaceae</taxon>
        <taxon>Catenulispora</taxon>
    </lineage>
</organism>
<keyword evidence="4" id="KW-0808">Transferase</keyword>
<dbReference type="InterPro" id="IPR036890">
    <property type="entry name" value="HATPase_C_sf"/>
</dbReference>
<protein>
    <recommendedName>
        <fullName evidence="2">histidine kinase</fullName>
        <ecNumber evidence="2">2.7.13.3</ecNumber>
    </recommendedName>
</protein>
<evidence type="ECO:0000256" key="4">
    <source>
        <dbReference type="ARBA" id="ARBA00022679"/>
    </source>
</evidence>
<dbReference type="InterPro" id="IPR011712">
    <property type="entry name" value="Sig_transdc_His_kin_sub3_dim/P"/>
</dbReference>
<evidence type="ECO:0000313" key="13">
    <source>
        <dbReference type="Proteomes" id="UP001499854"/>
    </source>
</evidence>
<proteinExistence type="predicted"/>
<feature type="domain" description="Histidine kinase/HSP90-like ATPase" evidence="10">
    <location>
        <begin position="328"/>
        <end position="417"/>
    </location>
</feature>
<comment type="caution">
    <text evidence="12">The sequence shown here is derived from an EMBL/GenBank/DDBJ whole genome shotgun (WGS) entry which is preliminary data.</text>
</comment>